<protein>
    <submittedName>
        <fullName evidence="1">CIC11C00000004324</fullName>
    </submittedName>
</protein>
<sequence>MLQFIRYSSRLNRKPMLSLEEFMFRQRVLHTYRRLMRIIYKHHEKQDLLKFTKDEFRINRQETELNHRKYLLQLGLTRINDMAKVFGINAKF</sequence>
<name>A0A1L0D9D7_9ASCO</name>
<dbReference type="Proteomes" id="UP000182259">
    <property type="component" value="Chromosome III"/>
</dbReference>
<evidence type="ECO:0000313" key="2">
    <source>
        <dbReference type="Proteomes" id="UP000182259"/>
    </source>
</evidence>
<organism evidence="1 2">
    <name type="scientific">Sungouiella intermedia</name>
    <dbReference type="NCBI Taxonomy" id="45354"/>
    <lineage>
        <taxon>Eukaryota</taxon>
        <taxon>Fungi</taxon>
        <taxon>Dikarya</taxon>
        <taxon>Ascomycota</taxon>
        <taxon>Saccharomycotina</taxon>
        <taxon>Pichiomycetes</taxon>
        <taxon>Metschnikowiaceae</taxon>
        <taxon>Sungouiella</taxon>
    </lineage>
</organism>
<reference evidence="1 2" key="1">
    <citation type="submission" date="2016-10" db="EMBL/GenBank/DDBJ databases">
        <authorList>
            <person name="de Groot N.N."/>
        </authorList>
    </citation>
    <scope>NUCLEOTIDE SEQUENCE [LARGE SCALE GENOMIC DNA]</scope>
    <source>
        <strain evidence="1 2">PYCC 4715</strain>
    </source>
</reference>
<dbReference type="EMBL" id="LT635766">
    <property type="protein sequence ID" value="SGZ53140.1"/>
    <property type="molecule type" value="Genomic_DNA"/>
</dbReference>
<dbReference type="AlphaFoldDB" id="A0A1L0D9D7"/>
<evidence type="ECO:0000313" key="1">
    <source>
        <dbReference type="EMBL" id="SGZ53140.1"/>
    </source>
</evidence>
<accession>A0A1L0D9D7</accession>
<proteinExistence type="predicted"/>
<gene>
    <name evidence="1" type="ORF">SAMEA4029009_CIC11G00000004324</name>
</gene>